<feature type="transmembrane region" description="Helical" evidence="1">
    <location>
        <begin position="283"/>
        <end position="302"/>
    </location>
</feature>
<reference evidence="3" key="1">
    <citation type="journal article" date="2019" name="Int. J. Syst. Evol. Microbiol.">
        <title>The Global Catalogue of Microorganisms (GCM) 10K type strain sequencing project: providing services to taxonomists for standard genome sequencing and annotation.</title>
        <authorList>
            <consortium name="The Broad Institute Genomics Platform"/>
            <consortium name="The Broad Institute Genome Sequencing Center for Infectious Disease"/>
            <person name="Wu L."/>
            <person name="Ma J."/>
        </authorList>
    </citation>
    <scope>NUCLEOTIDE SEQUENCE [LARGE SCALE GENOMIC DNA]</scope>
    <source>
        <strain evidence="3">DT72</strain>
    </source>
</reference>
<dbReference type="RefSeq" id="WP_378483302.1">
    <property type="nucleotide sequence ID" value="NZ_JBHUFB010000001.1"/>
</dbReference>
<feature type="transmembrane region" description="Helical" evidence="1">
    <location>
        <begin position="76"/>
        <end position="97"/>
    </location>
</feature>
<evidence type="ECO:0000313" key="3">
    <source>
        <dbReference type="Proteomes" id="UP001597286"/>
    </source>
</evidence>
<organism evidence="2 3">
    <name type="scientific">Rhodococcus gannanensis</name>
    <dbReference type="NCBI Taxonomy" id="1960308"/>
    <lineage>
        <taxon>Bacteria</taxon>
        <taxon>Bacillati</taxon>
        <taxon>Actinomycetota</taxon>
        <taxon>Actinomycetes</taxon>
        <taxon>Mycobacteriales</taxon>
        <taxon>Nocardiaceae</taxon>
        <taxon>Rhodococcus</taxon>
    </lineage>
</organism>
<protein>
    <submittedName>
        <fullName evidence="2">Uncharacterized protein</fullName>
    </submittedName>
</protein>
<feature type="transmembrane region" description="Helical" evidence="1">
    <location>
        <begin position="103"/>
        <end position="123"/>
    </location>
</feature>
<keyword evidence="1" id="KW-1133">Transmembrane helix</keyword>
<keyword evidence="1" id="KW-0472">Membrane</keyword>
<evidence type="ECO:0000313" key="2">
    <source>
        <dbReference type="EMBL" id="MFD1810747.1"/>
    </source>
</evidence>
<evidence type="ECO:0000256" key="1">
    <source>
        <dbReference type="SAM" id="Phobius"/>
    </source>
</evidence>
<keyword evidence="3" id="KW-1185">Reference proteome</keyword>
<feature type="transmembrane region" description="Helical" evidence="1">
    <location>
        <begin position="12"/>
        <end position="34"/>
    </location>
</feature>
<feature type="transmembrane region" description="Helical" evidence="1">
    <location>
        <begin position="221"/>
        <end position="243"/>
    </location>
</feature>
<feature type="transmembrane region" description="Helical" evidence="1">
    <location>
        <begin position="255"/>
        <end position="276"/>
    </location>
</feature>
<accession>A0ABW4NY92</accession>
<gene>
    <name evidence="2" type="ORF">ACFSJG_00845</name>
</gene>
<dbReference type="EMBL" id="JBHUFB010000001">
    <property type="protein sequence ID" value="MFD1810747.1"/>
    <property type="molecule type" value="Genomic_DNA"/>
</dbReference>
<feature type="transmembrane region" description="Helical" evidence="1">
    <location>
        <begin position="46"/>
        <end position="64"/>
    </location>
</feature>
<comment type="caution">
    <text evidence="2">The sequence shown here is derived from an EMBL/GenBank/DDBJ whole genome shotgun (WGS) entry which is preliminary data.</text>
</comment>
<keyword evidence="1" id="KW-0812">Transmembrane</keyword>
<sequence length="344" mass="36606">MTAAARVRDSGALARLDLFLVAAVATVLVTRAYLAATGYPQIGSGPLHIAHVLWGGLLMAAALVSVEISAGGRVRVLAALTGGIGFGLFVDEIGKFVTSDVNYFFQPAIALIYTVFVLFYLVAREAITRIGLPDHRRIAIASAAVTDLALGHLDDVRRRDALGVLDGVRDPRLAATAAALRQALDTDVDQDRGLGSRVVHARNTLTRRAETVLGHRITRRIVMGLFAIQALVTVASVVAALLGSNDSEIDDVSDLVVVASSTVSGALTAAGLWFLVRGPYLRALRLLRASLVVTLLVTQVFLFAQEQWGALTGFVITVLMLACVRVTIRVEEDAESQVSQQQAS</sequence>
<proteinExistence type="predicted"/>
<name>A0ABW4NY92_9NOCA</name>
<dbReference type="Proteomes" id="UP001597286">
    <property type="component" value="Unassembled WGS sequence"/>
</dbReference>
<feature type="transmembrane region" description="Helical" evidence="1">
    <location>
        <begin position="308"/>
        <end position="328"/>
    </location>
</feature>